<dbReference type="Proteomes" id="UP001195483">
    <property type="component" value="Unassembled WGS sequence"/>
</dbReference>
<protein>
    <submittedName>
        <fullName evidence="2">Uncharacterized protein</fullName>
    </submittedName>
</protein>
<reference evidence="2" key="2">
    <citation type="journal article" date="2021" name="Genome Biol. Evol.">
        <title>Developing a high-quality reference genome for a parasitic bivalve with doubly uniparental inheritance (Bivalvia: Unionida).</title>
        <authorList>
            <person name="Smith C.H."/>
        </authorList>
    </citation>
    <scope>NUCLEOTIDE SEQUENCE</scope>
    <source>
        <strain evidence="2">CHS0354</strain>
        <tissue evidence="2">Mantle</tissue>
    </source>
</reference>
<evidence type="ECO:0000313" key="2">
    <source>
        <dbReference type="EMBL" id="KAK3586962.1"/>
    </source>
</evidence>
<reference evidence="2" key="1">
    <citation type="journal article" date="2021" name="Genome Biol. Evol.">
        <title>A High-Quality Reference Genome for a Parasitic Bivalve with Doubly Uniparental Inheritance (Bivalvia: Unionida).</title>
        <authorList>
            <person name="Smith C.H."/>
        </authorList>
    </citation>
    <scope>NUCLEOTIDE SEQUENCE</scope>
    <source>
        <strain evidence="2">CHS0354</strain>
    </source>
</reference>
<name>A0AAE0S820_9BIVA</name>
<dbReference type="AlphaFoldDB" id="A0AAE0S820"/>
<keyword evidence="3" id="KW-1185">Reference proteome</keyword>
<gene>
    <name evidence="2" type="ORF">CHS0354_026679</name>
</gene>
<reference evidence="2" key="3">
    <citation type="submission" date="2023-05" db="EMBL/GenBank/DDBJ databases">
        <authorList>
            <person name="Smith C.H."/>
        </authorList>
    </citation>
    <scope>NUCLEOTIDE SEQUENCE</scope>
    <source>
        <strain evidence="2">CHS0354</strain>
        <tissue evidence="2">Mantle</tissue>
    </source>
</reference>
<dbReference type="EMBL" id="JAEAOA010001593">
    <property type="protein sequence ID" value="KAK3586962.1"/>
    <property type="molecule type" value="Genomic_DNA"/>
</dbReference>
<feature type="region of interest" description="Disordered" evidence="1">
    <location>
        <begin position="257"/>
        <end position="283"/>
    </location>
</feature>
<accession>A0AAE0S820</accession>
<comment type="caution">
    <text evidence="2">The sequence shown here is derived from an EMBL/GenBank/DDBJ whole genome shotgun (WGS) entry which is preliminary data.</text>
</comment>
<evidence type="ECO:0000313" key="3">
    <source>
        <dbReference type="Proteomes" id="UP001195483"/>
    </source>
</evidence>
<sequence>MPLQAGEKIRADCGQEVTLHAGKKNILRWGKIVHFQMHTIFRQCPFQEGEKMGQNTEIPCQASENIRANSGQEVPLKPGKKNICFPTSVGEKKMGLSTEMPFQAVKKIRARSAGEKIRADSGEEVPLQAGKKNILRWGKLFVFRCTQYLGNALSKRTRKSWARVPKVISSEREDKGRLWPGSSFYDQEIRISSSIKSGREEDGTYYLNALSSGREDKGRLVRKNFTRKKEEYLKVGKNCSYSDVHNILVMPFPRGREEDEPEYRNAFSRGRENKGRLWPGSPFSTRKEKYLLSYNS</sequence>
<proteinExistence type="predicted"/>
<evidence type="ECO:0000256" key="1">
    <source>
        <dbReference type="SAM" id="MobiDB-lite"/>
    </source>
</evidence>
<organism evidence="2 3">
    <name type="scientific">Potamilus streckersoni</name>
    <dbReference type="NCBI Taxonomy" id="2493646"/>
    <lineage>
        <taxon>Eukaryota</taxon>
        <taxon>Metazoa</taxon>
        <taxon>Spiralia</taxon>
        <taxon>Lophotrochozoa</taxon>
        <taxon>Mollusca</taxon>
        <taxon>Bivalvia</taxon>
        <taxon>Autobranchia</taxon>
        <taxon>Heteroconchia</taxon>
        <taxon>Palaeoheterodonta</taxon>
        <taxon>Unionida</taxon>
        <taxon>Unionoidea</taxon>
        <taxon>Unionidae</taxon>
        <taxon>Ambleminae</taxon>
        <taxon>Lampsilini</taxon>
        <taxon>Potamilus</taxon>
    </lineage>
</organism>